<dbReference type="STRING" id="525365.HMPREF0548_0477"/>
<comment type="cofactor">
    <cofactor evidence="6">
        <name>Mg(2+)</name>
        <dbReference type="ChEBI" id="CHEBI:18420"/>
    </cofactor>
    <cofactor evidence="6">
        <name>Mn(2+)</name>
        <dbReference type="ChEBI" id="CHEBI:29035"/>
    </cofactor>
    <text evidence="6">Mg(2+). Can also accept Mn(2+).</text>
</comment>
<keyword evidence="5 6" id="KW-0067">ATP-binding</keyword>
<evidence type="ECO:0000256" key="5">
    <source>
        <dbReference type="ARBA" id="ARBA00022840"/>
    </source>
</evidence>
<dbReference type="GO" id="GO:0006083">
    <property type="term" value="P:acetate metabolic process"/>
    <property type="evidence" value="ECO:0007669"/>
    <property type="project" value="TreeGrafter"/>
</dbReference>
<dbReference type="OrthoDB" id="9802453at2"/>
<comment type="catalytic activity">
    <reaction evidence="6">
        <text>acetate + ATP = acetyl phosphate + ADP</text>
        <dbReference type="Rhea" id="RHEA:11352"/>
        <dbReference type="ChEBI" id="CHEBI:22191"/>
        <dbReference type="ChEBI" id="CHEBI:30089"/>
        <dbReference type="ChEBI" id="CHEBI:30616"/>
        <dbReference type="ChEBI" id="CHEBI:456216"/>
        <dbReference type="EC" id="2.7.2.1"/>
    </reaction>
</comment>
<feature type="site" description="Transition state stabilizer" evidence="6">
    <location>
        <position position="240"/>
    </location>
</feature>
<dbReference type="EMBL" id="ACGU01000031">
    <property type="protein sequence ID" value="EEJ72653.1"/>
    <property type="molecule type" value="Genomic_DNA"/>
</dbReference>
<evidence type="ECO:0000313" key="8">
    <source>
        <dbReference type="EMBL" id="EEJ72653.1"/>
    </source>
</evidence>
<proteinExistence type="inferred from homology"/>
<keyword evidence="4 6" id="KW-0418">Kinase</keyword>
<dbReference type="Pfam" id="PF00871">
    <property type="entry name" value="Acetate_kinase"/>
    <property type="match status" value="1"/>
</dbReference>
<keyword evidence="6" id="KW-0479">Metal-binding</keyword>
<dbReference type="InterPro" id="IPR004372">
    <property type="entry name" value="Ac/propionate_kinase"/>
</dbReference>
<dbReference type="PROSITE" id="PS01076">
    <property type="entry name" value="ACETATE_KINASE_2"/>
    <property type="match status" value="1"/>
</dbReference>
<keyword evidence="6" id="KW-0963">Cytoplasm</keyword>
<dbReference type="AlphaFoldDB" id="C2ELD1"/>
<evidence type="ECO:0000256" key="1">
    <source>
        <dbReference type="ARBA" id="ARBA00008748"/>
    </source>
</evidence>
<protein>
    <recommendedName>
        <fullName evidence="6">Acetate kinase</fullName>
        <ecNumber evidence="6">2.7.2.1</ecNumber>
    </recommendedName>
    <alternativeName>
        <fullName evidence="6">Acetokinase</fullName>
    </alternativeName>
</protein>
<dbReference type="PROSITE" id="PS01075">
    <property type="entry name" value="ACETATE_KINASE_1"/>
    <property type="match status" value="1"/>
</dbReference>
<feature type="binding site" evidence="6">
    <location>
        <position position="8"/>
    </location>
    <ligand>
        <name>Mg(2+)</name>
        <dbReference type="ChEBI" id="CHEBI:18420"/>
    </ligand>
</feature>
<dbReference type="GO" id="GO:0006085">
    <property type="term" value="P:acetyl-CoA biosynthetic process"/>
    <property type="evidence" value="ECO:0007669"/>
    <property type="project" value="UniProtKB-UniRule"/>
</dbReference>
<comment type="subcellular location">
    <subcellularLocation>
        <location evidence="6">Cytoplasm</location>
    </subcellularLocation>
</comment>
<feature type="site" description="Transition state stabilizer" evidence="6">
    <location>
        <position position="179"/>
    </location>
</feature>
<evidence type="ECO:0000256" key="4">
    <source>
        <dbReference type="ARBA" id="ARBA00022777"/>
    </source>
</evidence>
<dbReference type="HAMAP" id="MF_00020">
    <property type="entry name" value="Acetate_kinase"/>
    <property type="match status" value="1"/>
</dbReference>
<dbReference type="SUPFAM" id="SSF53067">
    <property type="entry name" value="Actin-like ATPase domain"/>
    <property type="match status" value="2"/>
</dbReference>
<dbReference type="UniPathway" id="UPA00340">
    <property type="reaction ID" value="UER00458"/>
</dbReference>
<dbReference type="GO" id="GO:0008776">
    <property type="term" value="F:acetate kinase activity"/>
    <property type="evidence" value="ECO:0007669"/>
    <property type="project" value="UniProtKB-UniRule"/>
</dbReference>
<dbReference type="PRINTS" id="PR00471">
    <property type="entry name" value="ACETATEKNASE"/>
</dbReference>
<evidence type="ECO:0000313" key="9">
    <source>
        <dbReference type="Proteomes" id="UP000005583"/>
    </source>
</evidence>
<gene>
    <name evidence="6 8" type="primary">ackA</name>
    <name evidence="8" type="ORF">HMPREF0548_0477</name>
</gene>
<dbReference type="CDD" id="cd24010">
    <property type="entry name" value="ASKHA_NBD_AcK_PK"/>
    <property type="match status" value="1"/>
</dbReference>
<comment type="caution">
    <text evidence="6">Lacks conserved residue(s) required for the propagation of feature annotation.</text>
</comment>
<dbReference type="RefSeq" id="WP_007125009.1">
    <property type="nucleotide sequence ID" value="NZ_AZFO01000029.1"/>
</dbReference>
<dbReference type="GO" id="GO:0005524">
    <property type="term" value="F:ATP binding"/>
    <property type="evidence" value="ECO:0007669"/>
    <property type="project" value="UniProtKB-KW"/>
</dbReference>
<feature type="binding site" evidence="6">
    <location>
        <begin position="282"/>
        <end position="284"/>
    </location>
    <ligand>
        <name>ATP</name>
        <dbReference type="ChEBI" id="CHEBI:30616"/>
    </ligand>
</feature>
<keyword evidence="9" id="KW-1185">Reference proteome</keyword>
<dbReference type="PANTHER" id="PTHR21060:SF15">
    <property type="entry name" value="ACETATE KINASE-RELATED"/>
    <property type="match status" value="1"/>
</dbReference>
<evidence type="ECO:0000256" key="3">
    <source>
        <dbReference type="ARBA" id="ARBA00022741"/>
    </source>
</evidence>
<sequence length="397" mass="43877">MKKVLAVNSGSSSFKFKLFSFPDEKVIAKGMGDRIGLEDSTFSITLADGTKYTKEIAIPDQEAAVSILIKDLQKYHVLKSLNEIVGVGHRVVNGGEYFKDSTVIDKNKLQKILDLSDFAPLHNPPEARGIEAFMHVLPKVPQVAVFDTSFHETLDPVHYLYSIPYEYYEKYRARKYGAHGTSVHYVTLEAAKMMHEDLSESKLIICHLGNGASITAVKNGKSYDTSMGFSPLSGITMGTRSGDVDPSLLQHLMHKTGMSMDEMIDVLNQKSGLLGISGISSDMRDLKYNKKPRAILARKIFLNRIVRYIGSFIAEMGGVDAIVLTAGVGEGDVGMRKAIMDSFKYMGVDPDYEANETNGQKFITKPDSKIQVMIIPTNEELMIARDVVRLTNCATLA</sequence>
<comment type="pathway">
    <text evidence="6">Metabolic intermediate biosynthesis; acetyl-CoA biosynthesis; acetyl-CoA from acetate: step 1/2.</text>
</comment>
<comment type="function">
    <text evidence="6">Catalyzes the formation of acetyl phosphate from acetate and ATP. Can also catalyze the reverse reaction.</text>
</comment>
<keyword evidence="3 6" id="KW-0547">Nucleotide-binding</keyword>
<dbReference type="EC" id="2.7.2.1" evidence="6"/>
<evidence type="ECO:0000256" key="7">
    <source>
        <dbReference type="RuleBase" id="RU003835"/>
    </source>
</evidence>
<keyword evidence="2 6" id="KW-0808">Transferase</keyword>
<evidence type="ECO:0000256" key="2">
    <source>
        <dbReference type="ARBA" id="ARBA00022679"/>
    </source>
</evidence>
<comment type="subunit">
    <text evidence="6">Homodimer.</text>
</comment>
<comment type="similarity">
    <text evidence="1 6 7">Belongs to the acetokinase family.</text>
</comment>
<dbReference type="NCBIfam" id="TIGR00016">
    <property type="entry name" value="ackA"/>
    <property type="match status" value="1"/>
</dbReference>
<feature type="binding site" evidence="6">
    <location>
        <begin position="207"/>
        <end position="211"/>
    </location>
    <ligand>
        <name>ATP</name>
        <dbReference type="ChEBI" id="CHEBI:30616"/>
    </ligand>
</feature>
<accession>C2ELD1</accession>
<feature type="active site" description="Proton donor/acceptor" evidence="6">
    <location>
        <position position="147"/>
    </location>
</feature>
<evidence type="ECO:0000256" key="6">
    <source>
        <dbReference type="HAMAP-Rule" id="MF_00020"/>
    </source>
</evidence>
<dbReference type="InterPro" id="IPR023865">
    <property type="entry name" value="Aliphatic_acid_kinase_CS"/>
</dbReference>
<dbReference type="PIRSF" id="PIRSF000722">
    <property type="entry name" value="Acetate_prop_kin"/>
    <property type="match status" value="1"/>
</dbReference>
<dbReference type="HOGENOM" id="CLU_020352_0_1_9"/>
<dbReference type="PATRIC" id="fig|525365.8.peg.1082"/>
<reference evidence="8 9" key="1">
    <citation type="submission" date="2009-01" db="EMBL/GenBank/DDBJ databases">
        <authorList>
            <person name="Qin X."/>
            <person name="Bachman B."/>
            <person name="Battles P."/>
            <person name="Bell A."/>
            <person name="Bess C."/>
            <person name="Bickham C."/>
            <person name="Chaboub L."/>
            <person name="Chen D."/>
            <person name="Coyle M."/>
            <person name="Deiros D.R."/>
            <person name="Dinh H."/>
            <person name="Forbes L."/>
            <person name="Fowler G."/>
            <person name="Francisco L."/>
            <person name="Fu Q."/>
            <person name="Gubbala S."/>
            <person name="Hale W."/>
            <person name="Han Y."/>
            <person name="Hemphill L."/>
            <person name="Highlander S.K."/>
            <person name="Hirani K."/>
            <person name="Hogues M."/>
            <person name="Jackson L."/>
            <person name="Jakkamsetti A."/>
            <person name="Javaid M."/>
            <person name="Jiang H."/>
            <person name="Korchina V."/>
            <person name="Kovar C."/>
            <person name="Lara F."/>
            <person name="Lee S."/>
            <person name="Mata R."/>
            <person name="Mathew T."/>
            <person name="Moen C."/>
            <person name="Morales K."/>
            <person name="Munidasa M."/>
            <person name="Nazareth L."/>
            <person name="Ngo R."/>
            <person name="Nguyen L."/>
            <person name="Okwuonu G."/>
            <person name="Ongeri F."/>
            <person name="Patil S."/>
            <person name="Petrosino J."/>
            <person name="Pham C."/>
            <person name="Pham P."/>
            <person name="Pu L.-L."/>
            <person name="Puazo M."/>
            <person name="Raj R."/>
            <person name="Reid J."/>
            <person name="Rouhana J."/>
            <person name="Saada N."/>
            <person name="Shang Y."/>
            <person name="Simmons D."/>
            <person name="Thornton R."/>
            <person name="Warren J."/>
            <person name="Weissenberger G."/>
            <person name="Zhang J."/>
            <person name="Zhang L."/>
            <person name="Zhou C."/>
            <person name="Zhu D."/>
            <person name="Muzny D."/>
            <person name="Worley K."/>
            <person name="Gibbs R."/>
        </authorList>
    </citation>
    <scope>NUCLEOTIDE SEQUENCE [LARGE SCALE GENOMIC DNA]</scope>
    <source>
        <strain evidence="8 9">DSM 16047</strain>
    </source>
</reference>
<organism evidence="8 9">
    <name type="scientific">Lactobacillus ultunensis DSM 16047</name>
    <dbReference type="NCBI Taxonomy" id="525365"/>
    <lineage>
        <taxon>Bacteria</taxon>
        <taxon>Bacillati</taxon>
        <taxon>Bacillota</taxon>
        <taxon>Bacilli</taxon>
        <taxon>Lactobacillales</taxon>
        <taxon>Lactobacillaceae</taxon>
        <taxon>Lactobacillus</taxon>
    </lineage>
</organism>
<dbReference type="PANTHER" id="PTHR21060">
    <property type="entry name" value="ACETATE KINASE"/>
    <property type="match status" value="1"/>
</dbReference>
<dbReference type="GO" id="GO:0000287">
    <property type="term" value="F:magnesium ion binding"/>
    <property type="evidence" value="ECO:0007669"/>
    <property type="project" value="UniProtKB-UniRule"/>
</dbReference>
<dbReference type="eggNOG" id="COG0282">
    <property type="taxonomic scope" value="Bacteria"/>
</dbReference>
<name>C2ELD1_9LACO</name>
<dbReference type="InterPro" id="IPR000890">
    <property type="entry name" value="Aliphatic_acid_kin_short-chain"/>
</dbReference>
<dbReference type="GO" id="GO:0005737">
    <property type="term" value="C:cytoplasm"/>
    <property type="evidence" value="ECO:0007669"/>
    <property type="project" value="UniProtKB-SubCell"/>
</dbReference>
<dbReference type="InterPro" id="IPR043129">
    <property type="entry name" value="ATPase_NBD"/>
</dbReference>
<feature type="binding site" evidence="6">
    <location>
        <position position="379"/>
    </location>
    <ligand>
        <name>Mg(2+)</name>
        <dbReference type="ChEBI" id="CHEBI:18420"/>
    </ligand>
</feature>
<feature type="binding site" evidence="6">
    <location>
        <position position="15"/>
    </location>
    <ligand>
        <name>ATP</name>
        <dbReference type="ChEBI" id="CHEBI:30616"/>
    </ligand>
</feature>
<keyword evidence="6" id="KW-0460">Magnesium</keyword>
<dbReference type="Proteomes" id="UP000005583">
    <property type="component" value="Unassembled WGS sequence"/>
</dbReference>
<dbReference type="Gene3D" id="3.30.420.40">
    <property type="match status" value="2"/>
</dbReference>
<feature type="binding site" evidence="6">
    <location>
        <position position="90"/>
    </location>
    <ligand>
        <name>substrate</name>
    </ligand>
</feature>
<comment type="caution">
    <text evidence="8">The sequence shown here is derived from an EMBL/GenBank/DDBJ whole genome shotgun (WGS) entry which is preliminary data.</text>
</comment>